<dbReference type="EMBL" id="PEYY01000025">
    <property type="protein sequence ID" value="PIS18188.1"/>
    <property type="molecule type" value="Genomic_DNA"/>
</dbReference>
<evidence type="ECO:0000313" key="9">
    <source>
        <dbReference type="Proteomes" id="UP000229574"/>
    </source>
</evidence>
<comment type="caution">
    <text evidence="8">The sequence shown here is derived from an EMBL/GenBank/DDBJ whole genome shotgun (WGS) entry which is preliminary data.</text>
</comment>
<feature type="transmembrane region" description="Helical" evidence="6">
    <location>
        <begin position="129"/>
        <end position="146"/>
    </location>
</feature>
<organism evidence="8 9">
    <name type="scientific">Candidatus Collierbacteria bacterium CG09_land_8_20_14_0_10_46_12</name>
    <dbReference type="NCBI Taxonomy" id="1974533"/>
    <lineage>
        <taxon>Bacteria</taxon>
        <taxon>Candidatus Collieribacteriota</taxon>
    </lineage>
</organism>
<feature type="domain" description="EamA" evidence="7">
    <location>
        <begin position="8"/>
        <end position="140"/>
    </location>
</feature>
<keyword evidence="3 6" id="KW-0812">Transmembrane</keyword>
<name>A0A2H0X1Z4_9BACT</name>
<sequence>MTKNRQHAYLALLIVSIIWGSAFPIVKPVFAYLTPLQYLYFRFLVAGLASLPIFLYFYLKIRPKVSKIIKLLIFELLGAAIPLLILYEGLAKTSALEASLIGATGPIFVVLGGIWFLHERESKKEWQGLALSLLGSLILVIAPVLLRGQDTLLNMTGNLYILFYNLLYAIYAVAVKKIYKSKPILYLGSLTYFGTALIYGLILYFQNALPNYELLTINHVLFPVLYMAIPGSILSFALYLYAQSKIEVSEANLFTYLNGIVAIPAAYLLLGEKPSLLTLLAILIIAWGVYRGETRTK</sequence>
<proteinExistence type="predicted"/>
<evidence type="ECO:0000256" key="6">
    <source>
        <dbReference type="SAM" id="Phobius"/>
    </source>
</evidence>
<dbReference type="Pfam" id="PF00892">
    <property type="entry name" value="EamA"/>
    <property type="match status" value="2"/>
</dbReference>
<reference evidence="9" key="1">
    <citation type="submission" date="2017-09" db="EMBL/GenBank/DDBJ databases">
        <title>Depth-based differentiation of microbial function through sediment-hosted aquifers and enrichment of novel symbionts in the deep terrestrial subsurface.</title>
        <authorList>
            <person name="Probst A.J."/>
            <person name="Ladd B."/>
            <person name="Jarett J.K."/>
            <person name="Geller-Mcgrath D.E."/>
            <person name="Sieber C.M.K."/>
            <person name="Emerson J.B."/>
            <person name="Anantharaman K."/>
            <person name="Thomas B.C."/>
            <person name="Malmstrom R."/>
            <person name="Stieglmeier M."/>
            <person name="Klingl A."/>
            <person name="Woyke T."/>
            <person name="Ryan C.M."/>
            <person name="Banfield J.F."/>
        </authorList>
    </citation>
    <scope>NUCLEOTIDE SEQUENCE [LARGE SCALE GENOMIC DNA]</scope>
</reference>
<evidence type="ECO:0000256" key="2">
    <source>
        <dbReference type="ARBA" id="ARBA00022475"/>
    </source>
</evidence>
<dbReference type="InterPro" id="IPR037185">
    <property type="entry name" value="EmrE-like"/>
</dbReference>
<feature type="transmembrane region" description="Helical" evidence="6">
    <location>
        <begin position="71"/>
        <end position="90"/>
    </location>
</feature>
<keyword evidence="5 6" id="KW-0472">Membrane</keyword>
<keyword evidence="2" id="KW-1003">Cell membrane</keyword>
<accession>A0A2H0X1Z4</accession>
<feature type="transmembrane region" description="Helical" evidence="6">
    <location>
        <begin position="276"/>
        <end position="292"/>
    </location>
</feature>
<dbReference type="Proteomes" id="UP000229574">
    <property type="component" value="Unassembled WGS sequence"/>
</dbReference>
<feature type="transmembrane region" description="Helical" evidence="6">
    <location>
        <begin position="152"/>
        <end position="172"/>
    </location>
</feature>
<feature type="transmembrane region" description="Helical" evidence="6">
    <location>
        <begin position="253"/>
        <end position="270"/>
    </location>
</feature>
<feature type="transmembrane region" description="Helical" evidence="6">
    <location>
        <begin position="7"/>
        <end position="26"/>
    </location>
</feature>
<feature type="transmembrane region" description="Helical" evidence="6">
    <location>
        <begin position="38"/>
        <end position="59"/>
    </location>
</feature>
<evidence type="ECO:0000256" key="1">
    <source>
        <dbReference type="ARBA" id="ARBA00004651"/>
    </source>
</evidence>
<evidence type="ECO:0000259" key="7">
    <source>
        <dbReference type="Pfam" id="PF00892"/>
    </source>
</evidence>
<dbReference type="InterPro" id="IPR000620">
    <property type="entry name" value="EamA_dom"/>
</dbReference>
<feature type="domain" description="EamA" evidence="7">
    <location>
        <begin position="156"/>
        <end position="290"/>
    </location>
</feature>
<dbReference type="AlphaFoldDB" id="A0A2H0X1Z4"/>
<evidence type="ECO:0000313" key="8">
    <source>
        <dbReference type="EMBL" id="PIS18188.1"/>
    </source>
</evidence>
<dbReference type="InterPro" id="IPR050638">
    <property type="entry name" value="AA-Vitamin_Transporters"/>
</dbReference>
<evidence type="ECO:0000256" key="3">
    <source>
        <dbReference type="ARBA" id="ARBA00022692"/>
    </source>
</evidence>
<evidence type="ECO:0000256" key="4">
    <source>
        <dbReference type="ARBA" id="ARBA00022989"/>
    </source>
</evidence>
<keyword evidence="4 6" id="KW-1133">Transmembrane helix</keyword>
<comment type="subcellular location">
    <subcellularLocation>
        <location evidence="1">Cell membrane</location>
        <topology evidence="1">Multi-pass membrane protein</topology>
    </subcellularLocation>
</comment>
<feature type="transmembrane region" description="Helical" evidence="6">
    <location>
        <begin position="96"/>
        <end position="117"/>
    </location>
</feature>
<gene>
    <name evidence="8" type="ORF">COT54_00630</name>
</gene>
<feature type="transmembrane region" description="Helical" evidence="6">
    <location>
        <begin position="184"/>
        <end position="205"/>
    </location>
</feature>
<dbReference type="SUPFAM" id="SSF103481">
    <property type="entry name" value="Multidrug resistance efflux transporter EmrE"/>
    <property type="match status" value="2"/>
</dbReference>
<evidence type="ECO:0000256" key="5">
    <source>
        <dbReference type="ARBA" id="ARBA00023136"/>
    </source>
</evidence>
<dbReference type="PANTHER" id="PTHR32322:SF18">
    <property type="entry name" value="S-ADENOSYLMETHIONINE_S-ADENOSYLHOMOCYSTEINE TRANSPORTER"/>
    <property type="match status" value="1"/>
</dbReference>
<protein>
    <recommendedName>
        <fullName evidence="7">EamA domain-containing protein</fullName>
    </recommendedName>
</protein>
<feature type="transmembrane region" description="Helical" evidence="6">
    <location>
        <begin position="220"/>
        <end position="241"/>
    </location>
</feature>
<dbReference type="PANTHER" id="PTHR32322">
    <property type="entry name" value="INNER MEMBRANE TRANSPORTER"/>
    <property type="match status" value="1"/>
</dbReference>
<dbReference type="GO" id="GO:0005886">
    <property type="term" value="C:plasma membrane"/>
    <property type="evidence" value="ECO:0007669"/>
    <property type="project" value="UniProtKB-SubCell"/>
</dbReference>